<gene>
    <name evidence="6 8" type="primary">phnN</name>
    <name evidence="8" type="ORF">GCM10017083_16840</name>
</gene>
<comment type="pathway">
    <text evidence="2 6">Metabolic intermediate biosynthesis; 5-phospho-alpha-D-ribose 1-diphosphate biosynthesis; 5-phospho-alpha-D-ribose 1-diphosphate from D-ribose 5-phosphate (route II): step 3/3.</text>
</comment>
<organism evidence="8 9">
    <name type="scientific">Thalassobaculum fulvum</name>
    <dbReference type="NCBI Taxonomy" id="1633335"/>
    <lineage>
        <taxon>Bacteria</taxon>
        <taxon>Pseudomonadati</taxon>
        <taxon>Pseudomonadota</taxon>
        <taxon>Alphaproteobacteria</taxon>
        <taxon>Rhodospirillales</taxon>
        <taxon>Thalassobaculaceae</taxon>
        <taxon>Thalassobaculum</taxon>
    </lineage>
</organism>
<comment type="function">
    <text evidence="6">Catalyzes the phosphorylation of ribose 1,5-bisphosphate to 5-phospho-D-ribosyl alpha-1-diphosphate (PRPP).</text>
</comment>
<reference evidence="8" key="1">
    <citation type="journal article" date="2014" name="Int. J. Syst. Evol. Microbiol.">
        <title>Complete genome sequence of Corynebacterium casei LMG S-19264T (=DSM 44701T), isolated from a smear-ripened cheese.</title>
        <authorList>
            <consortium name="US DOE Joint Genome Institute (JGI-PGF)"/>
            <person name="Walter F."/>
            <person name="Albersmeier A."/>
            <person name="Kalinowski J."/>
            <person name="Ruckert C."/>
        </authorList>
    </citation>
    <scope>NUCLEOTIDE SEQUENCE</scope>
    <source>
        <strain evidence="8">KCTC 42651</strain>
    </source>
</reference>
<dbReference type="GO" id="GO:0019634">
    <property type="term" value="P:organic phosphonate metabolic process"/>
    <property type="evidence" value="ECO:0007669"/>
    <property type="project" value="UniProtKB-UniRule"/>
</dbReference>
<evidence type="ECO:0000256" key="1">
    <source>
        <dbReference type="ARBA" id="ARBA00000373"/>
    </source>
</evidence>
<dbReference type="GO" id="GO:0006015">
    <property type="term" value="P:5-phosphoribose 1-diphosphate biosynthetic process"/>
    <property type="evidence" value="ECO:0007669"/>
    <property type="project" value="UniProtKB-UniRule"/>
</dbReference>
<dbReference type="NCBIfam" id="TIGR02322">
    <property type="entry name" value="phosphon_PhnN"/>
    <property type="match status" value="1"/>
</dbReference>
<protein>
    <recommendedName>
        <fullName evidence="6">Ribose 1,5-bisphosphate phosphokinase PhnN</fullName>
        <ecNumber evidence="6">2.7.4.23</ecNumber>
    </recommendedName>
    <alternativeName>
        <fullName evidence="6">Ribose 1,5-bisphosphokinase</fullName>
    </alternativeName>
</protein>
<dbReference type="EMBL" id="BMZS01000003">
    <property type="protein sequence ID" value="GHD47011.1"/>
    <property type="molecule type" value="Genomic_DNA"/>
</dbReference>
<evidence type="ECO:0000256" key="4">
    <source>
        <dbReference type="ARBA" id="ARBA00022741"/>
    </source>
</evidence>
<dbReference type="AlphaFoldDB" id="A0A919CP40"/>
<evidence type="ECO:0000313" key="9">
    <source>
        <dbReference type="Proteomes" id="UP000630353"/>
    </source>
</evidence>
<dbReference type="Gene3D" id="3.40.50.300">
    <property type="entry name" value="P-loop containing nucleotide triphosphate hydrolases"/>
    <property type="match status" value="1"/>
</dbReference>
<evidence type="ECO:0000259" key="7">
    <source>
        <dbReference type="SMART" id="SM00072"/>
    </source>
</evidence>
<keyword evidence="5 6" id="KW-0067">ATP-binding</keyword>
<name>A0A919CP40_9PROT</name>
<dbReference type="InterPro" id="IPR012699">
    <property type="entry name" value="PhnN"/>
</dbReference>
<dbReference type="GO" id="GO:0033863">
    <property type="term" value="F:ribose 1,5-bisphosphate phosphokinase activity"/>
    <property type="evidence" value="ECO:0007669"/>
    <property type="project" value="UniProtKB-UniRule"/>
</dbReference>
<evidence type="ECO:0000256" key="3">
    <source>
        <dbReference type="ARBA" id="ARBA00022679"/>
    </source>
</evidence>
<evidence type="ECO:0000256" key="2">
    <source>
        <dbReference type="ARBA" id="ARBA00005069"/>
    </source>
</evidence>
<keyword evidence="9" id="KW-1185">Reference proteome</keyword>
<keyword evidence="4 6" id="KW-0547">Nucleotide-binding</keyword>
<reference evidence="8" key="2">
    <citation type="submission" date="2020-09" db="EMBL/GenBank/DDBJ databases">
        <authorList>
            <person name="Sun Q."/>
            <person name="Kim S."/>
        </authorList>
    </citation>
    <scope>NUCLEOTIDE SEQUENCE</scope>
    <source>
        <strain evidence="8">KCTC 42651</strain>
    </source>
</reference>
<dbReference type="EC" id="2.7.4.23" evidence="6"/>
<feature type="binding site" evidence="6">
    <location>
        <begin position="15"/>
        <end position="22"/>
    </location>
    <ligand>
        <name>ATP</name>
        <dbReference type="ChEBI" id="CHEBI:30616"/>
    </ligand>
</feature>
<sequence>MSADGRPGLLVLVVGPSGVGKDTLIDGARAALAHDPAIVFPRREITRPADAGGEDHRPVTPAEFRARRSSNAYALAWEAHGLGYGVPATILDDLDAGRTIVVNVSRGIIDTARRLARVRVLSLTVPAEILRRRLAARGRETVEDIEARVARATAFAVAGPDVVTVVNDGSIESALARVIDAIRSDAHAQGVSSF</sequence>
<dbReference type="GO" id="GO:0005524">
    <property type="term" value="F:ATP binding"/>
    <property type="evidence" value="ECO:0007669"/>
    <property type="project" value="UniProtKB-KW"/>
</dbReference>
<dbReference type="InterPro" id="IPR008145">
    <property type="entry name" value="GK/Ca_channel_bsu"/>
</dbReference>
<evidence type="ECO:0000256" key="5">
    <source>
        <dbReference type="ARBA" id="ARBA00022840"/>
    </source>
</evidence>
<comment type="similarity">
    <text evidence="6">Belongs to the ribose 1,5-bisphosphokinase family.</text>
</comment>
<accession>A0A919CP40</accession>
<keyword evidence="3 6" id="KW-0808">Transferase</keyword>
<proteinExistence type="inferred from homology"/>
<dbReference type="SMART" id="SM00072">
    <property type="entry name" value="GuKc"/>
    <property type="match status" value="1"/>
</dbReference>
<comment type="catalytic activity">
    <reaction evidence="1 6">
        <text>alpha-D-ribose 1,5-bisphosphate + ATP = 5-phospho-alpha-D-ribose 1-diphosphate + ADP</text>
        <dbReference type="Rhea" id="RHEA:20109"/>
        <dbReference type="ChEBI" id="CHEBI:30616"/>
        <dbReference type="ChEBI" id="CHEBI:58017"/>
        <dbReference type="ChEBI" id="CHEBI:68688"/>
        <dbReference type="ChEBI" id="CHEBI:456216"/>
        <dbReference type="EC" id="2.7.4.23"/>
    </reaction>
</comment>
<dbReference type="SUPFAM" id="SSF52540">
    <property type="entry name" value="P-loop containing nucleoside triphosphate hydrolases"/>
    <property type="match status" value="1"/>
</dbReference>
<evidence type="ECO:0000256" key="6">
    <source>
        <dbReference type="HAMAP-Rule" id="MF_00836"/>
    </source>
</evidence>
<dbReference type="RefSeq" id="WP_189988493.1">
    <property type="nucleotide sequence ID" value="NZ_BMZS01000003.1"/>
</dbReference>
<evidence type="ECO:0000313" key="8">
    <source>
        <dbReference type="EMBL" id="GHD47011.1"/>
    </source>
</evidence>
<dbReference type="Proteomes" id="UP000630353">
    <property type="component" value="Unassembled WGS sequence"/>
</dbReference>
<dbReference type="Pfam" id="PF13671">
    <property type="entry name" value="AAA_33"/>
    <property type="match status" value="1"/>
</dbReference>
<comment type="caution">
    <text evidence="8">The sequence shown here is derived from an EMBL/GenBank/DDBJ whole genome shotgun (WGS) entry which is preliminary data.</text>
</comment>
<feature type="domain" description="Guanylate kinase/L-type calcium channel beta subunit" evidence="7">
    <location>
        <begin position="7"/>
        <end position="186"/>
    </location>
</feature>
<dbReference type="InterPro" id="IPR027417">
    <property type="entry name" value="P-loop_NTPase"/>
</dbReference>
<dbReference type="HAMAP" id="MF_00836">
    <property type="entry name" value="PhnN"/>
    <property type="match status" value="1"/>
</dbReference>